<dbReference type="PANTHER" id="PTHR22916">
    <property type="entry name" value="GLYCOSYLTRANSFERASE"/>
    <property type="match status" value="1"/>
</dbReference>
<dbReference type="Pfam" id="PF08241">
    <property type="entry name" value="Methyltransf_11"/>
    <property type="match status" value="1"/>
</dbReference>
<dbReference type="EC" id="2.4.-.-" evidence="4"/>
<dbReference type="InterPro" id="IPR013216">
    <property type="entry name" value="Methyltransf_11"/>
</dbReference>
<dbReference type="Gene3D" id="3.90.550.10">
    <property type="entry name" value="Spore Coat Polysaccharide Biosynthesis Protein SpsA, Chain A"/>
    <property type="match status" value="1"/>
</dbReference>
<comment type="caution">
    <text evidence="4">The sequence shown here is derived from an EMBL/GenBank/DDBJ whole genome shotgun (WGS) entry which is preliminary data.</text>
</comment>
<evidence type="ECO:0000256" key="1">
    <source>
        <dbReference type="ARBA" id="ARBA00006739"/>
    </source>
</evidence>
<dbReference type="CDD" id="cd02440">
    <property type="entry name" value="AdoMet_MTases"/>
    <property type="match status" value="1"/>
</dbReference>
<reference evidence="4" key="1">
    <citation type="submission" date="2023-12" db="EMBL/GenBank/DDBJ databases">
        <title>Fervidustalea candida gen. nov., sp. nov., a novel member of the family Paenibacillaceae isolated from a geothermal area.</title>
        <authorList>
            <person name="Li W.-J."/>
            <person name="Jiao J.-Y."/>
            <person name="Chen Y."/>
        </authorList>
    </citation>
    <scope>NUCLEOTIDE SEQUENCE</scope>
    <source>
        <strain evidence="4">SYSU GA230002</strain>
    </source>
</reference>
<proteinExistence type="inferred from homology"/>
<keyword evidence="4" id="KW-0328">Glycosyltransferase</keyword>
<dbReference type="PANTHER" id="PTHR22916:SF3">
    <property type="entry name" value="UDP-GLCNAC:BETAGAL BETA-1,3-N-ACETYLGLUCOSAMINYLTRANSFERASE-LIKE PROTEIN 1"/>
    <property type="match status" value="1"/>
</dbReference>
<gene>
    <name evidence="4" type="ORF">VF724_02010</name>
</gene>
<comment type="similarity">
    <text evidence="1">Belongs to the glycosyltransferase 2 family.</text>
</comment>
<protein>
    <submittedName>
        <fullName evidence="4">Glycosyltransferase</fullName>
        <ecNumber evidence="4">2.4.-.-</ecNumber>
    </submittedName>
</protein>
<evidence type="ECO:0000313" key="5">
    <source>
        <dbReference type="Proteomes" id="UP001310386"/>
    </source>
</evidence>
<dbReference type="GO" id="GO:0016757">
    <property type="term" value="F:glycosyltransferase activity"/>
    <property type="evidence" value="ECO:0007669"/>
    <property type="project" value="UniProtKB-KW"/>
</dbReference>
<dbReference type="Gene3D" id="3.40.50.150">
    <property type="entry name" value="Vaccinia Virus protein VP39"/>
    <property type="match status" value="1"/>
</dbReference>
<dbReference type="Proteomes" id="UP001310386">
    <property type="component" value="Unassembled WGS sequence"/>
</dbReference>
<dbReference type="InterPro" id="IPR029063">
    <property type="entry name" value="SAM-dependent_MTases_sf"/>
</dbReference>
<feature type="domain" description="Glycosyltransferase 2-like" evidence="2">
    <location>
        <begin position="8"/>
        <end position="136"/>
    </location>
</feature>
<dbReference type="EMBL" id="JAYJLD010000002">
    <property type="protein sequence ID" value="MEB3100432.1"/>
    <property type="molecule type" value="Genomic_DNA"/>
</dbReference>
<evidence type="ECO:0000259" key="2">
    <source>
        <dbReference type="Pfam" id="PF00535"/>
    </source>
</evidence>
<dbReference type="RefSeq" id="WP_371752543.1">
    <property type="nucleotide sequence ID" value="NZ_JAYJLD010000002.1"/>
</dbReference>
<dbReference type="Pfam" id="PF00535">
    <property type="entry name" value="Glycos_transf_2"/>
    <property type="match status" value="1"/>
</dbReference>
<sequence>MSRQPLVSILIPTYNRPHYFHQALQSALHQTYCNIEIIVCDDSSDHRTADLIAPYLAQHPQIKYVKNERQLGEQNWNRCMQLSQGEFINFLMDDDLFHLRKIESMMPFMLNDPKIYWVTSYRQMIDGNGVPLPDNPANARLYPETRVLDGQELASTALSRCQNVIGEPSTVLFRRKSLTGPFGNFNGNQYHGLNDLATWVSLSRGKAVYIPEALSFFRVHPEQNQTKIEYLTSAIYEWLILLRDAMHTGVFKRVNDVRNGFLNHQSMSAGLIEIAASRNRHDLLEKNKARDVVAYLDEVLSYSCSLCGSKFKQFVPWPDLYDFPKVIWEMWNKQTAVCPACGAMDRERMYKLFIERETDLLKNSGEPRKLLNVSPERALRNWLASVPNLQQVPADIAPGPGLRRIDFRRLPFPDNYFDILLASHVLQRAADDCQAMRELHRVLKPEGWGIVQVPVALNLHETYEDPSVKSPAARKKMFGQSDHRRIYAKDYVDRLKNSGFFVHEFRFAQRYGLAETMKFGFSEKDVLYVVSRKRKWR</sequence>
<accession>A0ABU5ZDW0</accession>
<dbReference type="InterPro" id="IPR001173">
    <property type="entry name" value="Glyco_trans_2-like"/>
</dbReference>
<keyword evidence="4" id="KW-0808">Transferase</keyword>
<name>A0ABU5ZDW0_9BACL</name>
<keyword evidence="5" id="KW-1185">Reference proteome</keyword>
<dbReference type="CDD" id="cd00761">
    <property type="entry name" value="Glyco_tranf_GTA_type"/>
    <property type="match status" value="1"/>
</dbReference>
<organism evidence="4 5">
    <name type="scientific">Ferviditalea candida</name>
    <dbReference type="NCBI Taxonomy" id="3108399"/>
    <lineage>
        <taxon>Bacteria</taxon>
        <taxon>Bacillati</taxon>
        <taxon>Bacillota</taxon>
        <taxon>Bacilli</taxon>
        <taxon>Bacillales</taxon>
        <taxon>Paenibacillaceae</taxon>
        <taxon>Ferviditalea</taxon>
    </lineage>
</organism>
<feature type="domain" description="Methyltransferase type 11" evidence="3">
    <location>
        <begin position="402"/>
        <end position="450"/>
    </location>
</feature>
<dbReference type="SUPFAM" id="SSF53335">
    <property type="entry name" value="S-adenosyl-L-methionine-dependent methyltransferases"/>
    <property type="match status" value="1"/>
</dbReference>
<evidence type="ECO:0000259" key="3">
    <source>
        <dbReference type="Pfam" id="PF08241"/>
    </source>
</evidence>
<dbReference type="SUPFAM" id="SSF53448">
    <property type="entry name" value="Nucleotide-diphospho-sugar transferases"/>
    <property type="match status" value="1"/>
</dbReference>
<evidence type="ECO:0000313" key="4">
    <source>
        <dbReference type="EMBL" id="MEB3100432.1"/>
    </source>
</evidence>
<dbReference type="InterPro" id="IPR029044">
    <property type="entry name" value="Nucleotide-diphossugar_trans"/>
</dbReference>